<keyword evidence="4 6" id="KW-0041">Annexin</keyword>
<evidence type="ECO:0000256" key="1">
    <source>
        <dbReference type="ARBA" id="ARBA00007831"/>
    </source>
</evidence>
<dbReference type="GO" id="GO:0005737">
    <property type="term" value="C:cytoplasm"/>
    <property type="evidence" value="ECO:0007669"/>
    <property type="project" value="TreeGrafter"/>
</dbReference>
<dbReference type="GO" id="GO:0005509">
    <property type="term" value="F:calcium ion binding"/>
    <property type="evidence" value="ECO:0007669"/>
    <property type="project" value="InterPro"/>
</dbReference>
<sequence>MSGSSGGASGGYNPGCAPGYPPGYPPTSSSSYPTDAVRPMGFVDPEEPPRRMPSPRPSFPEPSATPAVGTEEMSSFFFLQFKSKKIILLYVQGTLKTHMNFNVQQDVEALKKAMRGWTTDHAAIIDILCARSEPQRQEIVTTYKQSFGRDLVEDAKSALRGDLEDIIVGLLYPLHEYLARELRKAIAGLGTDEECLVEILCTQSNQDIRLIKDHYQRIFKKDLEKDVIGDTSGDFRRLLISMCNAQRDENTPLDPVRARNDAAELHKAGVQRWGTDVSAFNRIIATQSYEQLRLVFREYNAVANHTVMEAIKSEMSGDLKNGFLAIVKCVYSPPFYFAETLYHAMKGLGTNDRVLKRVVVSRCEKDLELIKQEYLDKYKVTLASAIQSDTSGNYRKALLAIVQGN</sequence>
<keyword evidence="9" id="KW-1185">Reference proteome</keyword>
<dbReference type="Gene3D" id="1.10.220.10">
    <property type="entry name" value="Annexin"/>
    <property type="match status" value="4"/>
</dbReference>
<feature type="region of interest" description="Disordered" evidence="7">
    <location>
        <begin position="1"/>
        <end position="67"/>
    </location>
</feature>
<dbReference type="InterPro" id="IPR018502">
    <property type="entry name" value="Annexin_repeat"/>
</dbReference>
<organism evidence="8 9">
    <name type="scientific">Amblyomma americanum</name>
    <name type="common">Lone star tick</name>
    <dbReference type="NCBI Taxonomy" id="6943"/>
    <lineage>
        <taxon>Eukaryota</taxon>
        <taxon>Metazoa</taxon>
        <taxon>Ecdysozoa</taxon>
        <taxon>Arthropoda</taxon>
        <taxon>Chelicerata</taxon>
        <taxon>Arachnida</taxon>
        <taxon>Acari</taxon>
        <taxon>Parasitiformes</taxon>
        <taxon>Ixodida</taxon>
        <taxon>Ixodoidea</taxon>
        <taxon>Ixodidae</taxon>
        <taxon>Amblyomminae</taxon>
        <taxon>Amblyomma</taxon>
    </lineage>
</organism>
<proteinExistence type="inferred from homology"/>
<evidence type="ECO:0000313" key="8">
    <source>
        <dbReference type="EMBL" id="KAK8769255.1"/>
    </source>
</evidence>
<evidence type="ECO:0000313" key="9">
    <source>
        <dbReference type="Proteomes" id="UP001321473"/>
    </source>
</evidence>
<evidence type="ECO:0000256" key="5">
    <source>
        <dbReference type="ARBA" id="ARBA00023302"/>
    </source>
</evidence>
<dbReference type="PROSITE" id="PS51897">
    <property type="entry name" value="ANNEXIN_2"/>
    <property type="match status" value="4"/>
</dbReference>
<dbReference type="Pfam" id="PF00191">
    <property type="entry name" value="Annexin"/>
    <property type="match status" value="4"/>
</dbReference>
<feature type="compositionally biased region" description="Pro residues" evidence="7">
    <location>
        <begin position="51"/>
        <end position="60"/>
    </location>
</feature>
<comment type="domain">
    <text evidence="6">A pair of annexin repeats may form one binding site for calcium and phospholipid.</text>
</comment>
<keyword evidence="3 6" id="KW-0106">Calcium</keyword>
<feature type="compositionally biased region" description="Gly residues" evidence="7">
    <location>
        <begin position="1"/>
        <end position="13"/>
    </location>
</feature>
<dbReference type="InterPro" id="IPR037104">
    <property type="entry name" value="Annexin_sf"/>
</dbReference>
<reference evidence="8 9" key="1">
    <citation type="journal article" date="2023" name="Arcadia Sci">
        <title>De novo assembly of a long-read Amblyomma americanum tick genome.</title>
        <authorList>
            <person name="Chou S."/>
            <person name="Poskanzer K.E."/>
            <person name="Rollins M."/>
            <person name="Thuy-Boun P.S."/>
        </authorList>
    </citation>
    <scope>NUCLEOTIDE SEQUENCE [LARGE SCALE GENOMIC DNA]</scope>
    <source>
        <strain evidence="8">F_SG_1</strain>
        <tissue evidence="8">Salivary glands</tissue>
    </source>
</reference>
<dbReference type="GO" id="GO:0001786">
    <property type="term" value="F:phosphatidylserine binding"/>
    <property type="evidence" value="ECO:0007669"/>
    <property type="project" value="TreeGrafter"/>
</dbReference>
<dbReference type="FunFam" id="1.10.220.10:FF:000010">
    <property type="entry name" value="Annexin"/>
    <property type="match status" value="1"/>
</dbReference>
<dbReference type="PANTHER" id="PTHR10502">
    <property type="entry name" value="ANNEXIN"/>
    <property type="match status" value="1"/>
</dbReference>
<dbReference type="GO" id="GO:0012506">
    <property type="term" value="C:vesicle membrane"/>
    <property type="evidence" value="ECO:0007669"/>
    <property type="project" value="TreeGrafter"/>
</dbReference>
<evidence type="ECO:0000256" key="7">
    <source>
        <dbReference type="SAM" id="MobiDB-lite"/>
    </source>
</evidence>
<dbReference type="PANTHER" id="PTHR10502:SF233">
    <property type="entry name" value="ANNEXIN B9"/>
    <property type="match status" value="1"/>
</dbReference>
<dbReference type="GO" id="GO:0005886">
    <property type="term" value="C:plasma membrane"/>
    <property type="evidence" value="ECO:0007669"/>
    <property type="project" value="TreeGrafter"/>
</dbReference>
<dbReference type="SMART" id="SM00335">
    <property type="entry name" value="ANX"/>
    <property type="match status" value="4"/>
</dbReference>
<evidence type="ECO:0000256" key="2">
    <source>
        <dbReference type="ARBA" id="ARBA00022737"/>
    </source>
</evidence>
<keyword evidence="5 6" id="KW-0111">Calcium/phospholipid-binding</keyword>
<accession>A0AAQ4E3H3</accession>
<keyword evidence="2 6" id="KW-0677">Repeat</keyword>
<name>A0AAQ4E3H3_AMBAM</name>
<dbReference type="FunFam" id="1.10.220.10:FF:000005">
    <property type="entry name" value="Annexin"/>
    <property type="match status" value="1"/>
</dbReference>
<evidence type="ECO:0000256" key="3">
    <source>
        <dbReference type="ARBA" id="ARBA00022837"/>
    </source>
</evidence>
<gene>
    <name evidence="8" type="ORF">V5799_014280</name>
</gene>
<evidence type="ECO:0000256" key="6">
    <source>
        <dbReference type="RuleBase" id="RU003540"/>
    </source>
</evidence>
<dbReference type="SUPFAM" id="SSF47874">
    <property type="entry name" value="Annexin"/>
    <property type="match status" value="1"/>
</dbReference>
<dbReference type="PROSITE" id="PS00223">
    <property type="entry name" value="ANNEXIN_1"/>
    <property type="match status" value="1"/>
</dbReference>
<dbReference type="GO" id="GO:0005544">
    <property type="term" value="F:calcium-dependent phospholipid binding"/>
    <property type="evidence" value="ECO:0007669"/>
    <property type="project" value="UniProtKB-KW"/>
</dbReference>
<evidence type="ECO:0000256" key="4">
    <source>
        <dbReference type="ARBA" id="ARBA00023216"/>
    </source>
</evidence>
<protein>
    <recommendedName>
        <fullName evidence="6">Annexin</fullName>
    </recommendedName>
</protein>
<dbReference type="InterPro" id="IPR001464">
    <property type="entry name" value="Annexin"/>
</dbReference>
<dbReference type="PRINTS" id="PR00196">
    <property type="entry name" value="ANNEXIN"/>
</dbReference>
<dbReference type="FunFam" id="1.10.220.10:FF:000002">
    <property type="entry name" value="Annexin"/>
    <property type="match status" value="1"/>
</dbReference>
<dbReference type="GO" id="GO:0005634">
    <property type="term" value="C:nucleus"/>
    <property type="evidence" value="ECO:0007669"/>
    <property type="project" value="TreeGrafter"/>
</dbReference>
<comment type="similarity">
    <text evidence="1 6">Belongs to the annexin family.</text>
</comment>
<dbReference type="EMBL" id="JARKHS020022855">
    <property type="protein sequence ID" value="KAK8769255.1"/>
    <property type="molecule type" value="Genomic_DNA"/>
</dbReference>
<dbReference type="AlphaFoldDB" id="A0AAQ4E3H3"/>
<dbReference type="InterPro" id="IPR018252">
    <property type="entry name" value="Annexin_repeat_CS"/>
</dbReference>
<dbReference type="FunFam" id="1.10.220.10:FF:000001">
    <property type="entry name" value="Annexin"/>
    <property type="match status" value="1"/>
</dbReference>
<comment type="caution">
    <text evidence="8">The sequence shown here is derived from an EMBL/GenBank/DDBJ whole genome shotgun (WGS) entry which is preliminary data.</text>
</comment>
<dbReference type="GO" id="GO:0032509">
    <property type="term" value="P:endosome transport via multivesicular body sorting pathway"/>
    <property type="evidence" value="ECO:0007669"/>
    <property type="project" value="TreeGrafter"/>
</dbReference>
<dbReference type="Proteomes" id="UP001321473">
    <property type="component" value="Unassembled WGS sequence"/>
</dbReference>